<proteinExistence type="inferred from homology"/>
<dbReference type="InterPro" id="IPR000164">
    <property type="entry name" value="Histone_H3/CENP-A"/>
</dbReference>
<protein>
    <submittedName>
        <fullName evidence="9">Histone H3</fullName>
    </submittedName>
</protein>
<keyword evidence="5" id="KW-0238">DNA-binding</keyword>
<reference evidence="9" key="1">
    <citation type="submission" date="2014-01" db="EMBL/GenBank/DDBJ databases">
        <authorList>
            <person name="Aslett M."/>
        </authorList>
    </citation>
    <scope>NUCLEOTIDE SEQUENCE</scope>
</reference>
<dbReference type="GO" id="GO:0003677">
    <property type="term" value="F:DNA binding"/>
    <property type="evidence" value="ECO:0007669"/>
    <property type="project" value="UniProtKB-KW"/>
</dbReference>
<comment type="subcellular location">
    <subcellularLocation>
        <location evidence="2">Chromosome</location>
    </subcellularLocation>
    <subcellularLocation>
        <location evidence="1">Nucleus</location>
    </subcellularLocation>
</comment>
<dbReference type="InterPro" id="IPR009072">
    <property type="entry name" value="Histone-fold"/>
</dbReference>
<keyword evidence="6" id="KW-0539">Nucleus</keyword>
<evidence type="ECO:0000256" key="4">
    <source>
        <dbReference type="ARBA" id="ARBA00022454"/>
    </source>
</evidence>
<dbReference type="PROSITE" id="PS00959">
    <property type="entry name" value="HISTONE_H3_2"/>
    <property type="match status" value="1"/>
</dbReference>
<dbReference type="PRINTS" id="PR00622">
    <property type="entry name" value="HISTONEH3"/>
</dbReference>
<dbReference type="Gene3D" id="1.10.20.10">
    <property type="entry name" value="Histone, subunit A"/>
    <property type="match status" value="1"/>
</dbReference>
<dbReference type="SMART" id="SM00428">
    <property type="entry name" value="H3"/>
    <property type="match status" value="1"/>
</dbReference>
<evidence type="ECO:0000256" key="1">
    <source>
        <dbReference type="ARBA" id="ARBA00004123"/>
    </source>
</evidence>
<evidence type="ECO:0000256" key="7">
    <source>
        <dbReference type="ARBA" id="ARBA00023269"/>
    </source>
</evidence>
<evidence type="ECO:0000256" key="2">
    <source>
        <dbReference type="ARBA" id="ARBA00004286"/>
    </source>
</evidence>
<dbReference type="GO" id="GO:0046982">
    <property type="term" value="F:protein heterodimerization activity"/>
    <property type="evidence" value="ECO:0007669"/>
    <property type="project" value="InterPro"/>
</dbReference>
<evidence type="ECO:0000313" key="10">
    <source>
        <dbReference type="Proteomes" id="UP000030665"/>
    </source>
</evidence>
<dbReference type="OrthoDB" id="4025405at2759"/>
<evidence type="ECO:0000256" key="3">
    <source>
        <dbReference type="ARBA" id="ARBA00010343"/>
    </source>
</evidence>
<keyword evidence="7" id="KW-0544">Nucleosome core</keyword>
<dbReference type="Proteomes" id="UP000030665">
    <property type="component" value="Unassembled WGS sequence"/>
</dbReference>
<evidence type="ECO:0000256" key="6">
    <source>
        <dbReference type="ARBA" id="ARBA00023242"/>
    </source>
</evidence>
<keyword evidence="4" id="KW-0158">Chromosome</keyword>
<evidence type="ECO:0000256" key="5">
    <source>
        <dbReference type="ARBA" id="ARBA00023125"/>
    </source>
</evidence>
<dbReference type="STRING" id="36087.A0A077ZHY4"/>
<comment type="similarity">
    <text evidence="3">Belongs to the histone H3 family.</text>
</comment>
<feature type="domain" description="Core Histone H2A/H2B/H3" evidence="8">
    <location>
        <begin position="5"/>
        <end position="84"/>
    </location>
</feature>
<dbReference type="FunFam" id="1.10.20.10:FF:000085">
    <property type="entry name" value="Histone H3.2"/>
    <property type="match status" value="1"/>
</dbReference>
<organism evidence="9 10">
    <name type="scientific">Trichuris trichiura</name>
    <name type="common">Whipworm</name>
    <name type="synonym">Trichocephalus trichiurus</name>
    <dbReference type="NCBI Taxonomy" id="36087"/>
    <lineage>
        <taxon>Eukaryota</taxon>
        <taxon>Metazoa</taxon>
        <taxon>Ecdysozoa</taxon>
        <taxon>Nematoda</taxon>
        <taxon>Enoplea</taxon>
        <taxon>Dorylaimia</taxon>
        <taxon>Trichinellida</taxon>
        <taxon>Trichuridae</taxon>
        <taxon>Trichuris</taxon>
    </lineage>
</organism>
<gene>
    <name evidence="9" type="ORF">TTRE_0000651501</name>
</gene>
<dbReference type="EMBL" id="HG806286">
    <property type="protein sequence ID" value="CDW58210.1"/>
    <property type="molecule type" value="Genomic_DNA"/>
</dbReference>
<evidence type="ECO:0000313" key="9">
    <source>
        <dbReference type="EMBL" id="CDW58210.1"/>
    </source>
</evidence>
<reference evidence="9" key="2">
    <citation type="submission" date="2014-03" db="EMBL/GenBank/DDBJ databases">
        <title>The whipworm genome and dual-species transcriptomics of an intimate host-pathogen interaction.</title>
        <authorList>
            <person name="Foth B.J."/>
            <person name="Tsai I.J."/>
            <person name="Reid A.J."/>
            <person name="Bancroft A.J."/>
            <person name="Nichol S."/>
            <person name="Tracey A."/>
            <person name="Holroyd N."/>
            <person name="Cotton J.A."/>
            <person name="Stanley E.J."/>
            <person name="Zarowiecki M."/>
            <person name="Liu J.Z."/>
            <person name="Huckvale T."/>
            <person name="Cooper P.J."/>
            <person name="Grencis R.K."/>
            <person name="Berriman M."/>
        </authorList>
    </citation>
    <scope>NUCLEOTIDE SEQUENCE [LARGE SCALE GENOMIC DNA]</scope>
</reference>
<name>A0A077ZHY4_TRITR</name>
<accession>A0A077ZHY4</accession>
<sequence length="148" mass="17251">MNSCLKMNRRYQKRAELLMRRLPFQRLVREITQAFKAVLRFQVPTVLVLQEATEAYMVGLFEDTNLCAIHAGQVTIMAKDIQLAKPALKEEEDIAEHEVEDYRQHLEMLHRVIDLMSSAGEAEIELQEERIELQGNEELKLKSGHQQF</sequence>
<dbReference type="GO" id="GO:0030527">
    <property type="term" value="F:structural constituent of chromatin"/>
    <property type="evidence" value="ECO:0007669"/>
    <property type="project" value="InterPro"/>
</dbReference>
<evidence type="ECO:0000259" key="8">
    <source>
        <dbReference type="Pfam" id="PF00125"/>
    </source>
</evidence>
<dbReference type="GO" id="GO:0000786">
    <property type="term" value="C:nucleosome"/>
    <property type="evidence" value="ECO:0007669"/>
    <property type="project" value="UniProtKB-KW"/>
</dbReference>
<dbReference type="InterPro" id="IPR007125">
    <property type="entry name" value="H2A/H2B/H3"/>
</dbReference>
<dbReference type="CDD" id="cd22911">
    <property type="entry name" value="HFD_H3"/>
    <property type="match status" value="1"/>
</dbReference>
<dbReference type="PANTHER" id="PTHR11426">
    <property type="entry name" value="HISTONE H3"/>
    <property type="match status" value="1"/>
</dbReference>
<dbReference type="GO" id="GO:0005634">
    <property type="term" value="C:nucleus"/>
    <property type="evidence" value="ECO:0007669"/>
    <property type="project" value="UniProtKB-SubCell"/>
</dbReference>
<dbReference type="Pfam" id="PF00125">
    <property type="entry name" value="Histone"/>
    <property type="match status" value="1"/>
</dbReference>
<dbReference type="SUPFAM" id="SSF47113">
    <property type="entry name" value="Histone-fold"/>
    <property type="match status" value="1"/>
</dbReference>
<dbReference type="AlphaFoldDB" id="A0A077ZHY4"/>
<keyword evidence="10" id="KW-1185">Reference proteome</keyword>